<feature type="DNA-binding region" description="H-T-H motif" evidence="4">
    <location>
        <begin position="39"/>
        <end position="58"/>
    </location>
</feature>
<dbReference type="Pfam" id="PF21597">
    <property type="entry name" value="TetR_C_43"/>
    <property type="match status" value="1"/>
</dbReference>
<gene>
    <name evidence="6" type="ORF">CLV30_102311</name>
</gene>
<organism evidence="6 7">
    <name type="scientific">Haloactinopolyspora alba</name>
    <dbReference type="NCBI Taxonomy" id="648780"/>
    <lineage>
        <taxon>Bacteria</taxon>
        <taxon>Bacillati</taxon>
        <taxon>Actinomycetota</taxon>
        <taxon>Actinomycetes</taxon>
        <taxon>Jiangellales</taxon>
        <taxon>Jiangellaceae</taxon>
        <taxon>Haloactinopolyspora</taxon>
    </lineage>
</organism>
<dbReference type="InterPro" id="IPR050109">
    <property type="entry name" value="HTH-type_TetR-like_transc_reg"/>
</dbReference>
<dbReference type="GO" id="GO:0003700">
    <property type="term" value="F:DNA-binding transcription factor activity"/>
    <property type="evidence" value="ECO:0007669"/>
    <property type="project" value="TreeGrafter"/>
</dbReference>
<sequence>MTATAEQTRPRLRVDATRNRERIIATARDAFVEQGPDVPLDTVAQRAGVGNATLYRHFVDRAELIHQVTIDSMARVTAAAETALAEEPDAFDALQRFVHHAADERVGALCSLLGTGFDKTAPDVVEARTRLDGAINRVLEAAHRSGRLRPDVGFGDLMLAITQLTRPVPGTACVDIDRYVHRHLQLFLDGLRTPARSTLTGSAANIEDLEHREA</sequence>
<dbReference type="OrthoDB" id="3192968at2"/>
<evidence type="ECO:0000259" key="5">
    <source>
        <dbReference type="PROSITE" id="PS50977"/>
    </source>
</evidence>
<dbReference type="Pfam" id="PF00440">
    <property type="entry name" value="TetR_N"/>
    <property type="match status" value="1"/>
</dbReference>
<evidence type="ECO:0000313" key="6">
    <source>
        <dbReference type="EMBL" id="PSL06922.1"/>
    </source>
</evidence>
<keyword evidence="1" id="KW-0805">Transcription regulation</keyword>
<evidence type="ECO:0000256" key="3">
    <source>
        <dbReference type="ARBA" id="ARBA00023163"/>
    </source>
</evidence>
<keyword evidence="7" id="KW-1185">Reference proteome</keyword>
<dbReference type="Proteomes" id="UP000243528">
    <property type="component" value="Unassembled WGS sequence"/>
</dbReference>
<dbReference type="PROSITE" id="PS50977">
    <property type="entry name" value="HTH_TETR_2"/>
    <property type="match status" value="1"/>
</dbReference>
<feature type="domain" description="HTH tetR-type" evidence="5">
    <location>
        <begin position="17"/>
        <end position="76"/>
    </location>
</feature>
<dbReference type="InterPro" id="IPR001647">
    <property type="entry name" value="HTH_TetR"/>
</dbReference>
<dbReference type="AlphaFoldDB" id="A0A2P8EBT1"/>
<evidence type="ECO:0000313" key="7">
    <source>
        <dbReference type="Proteomes" id="UP000243528"/>
    </source>
</evidence>
<keyword evidence="3" id="KW-0804">Transcription</keyword>
<proteinExistence type="predicted"/>
<comment type="caution">
    <text evidence="6">The sequence shown here is derived from an EMBL/GenBank/DDBJ whole genome shotgun (WGS) entry which is preliminary data.</text>
</comment>
<dbReference type="GO" id="GO:0000976">
    <property type="term" value="F:transcription cis-regulatory region binding"/>
    <property type="evidence" value="ECO:0007669"/>
    <property type="project" value="TreeGrafter"/>
</dbReference>
<dbReference type="InterPro" id="IPR036271">
    <property type="entry name" value="Tet_transcr_reg_TetR-rel_C_sf"/>
</dbReference>
<evidence type="ECO:0000256" key="4">
    <source>
        <dbReference type="PROSITE-ProRule" id="PRU00335"/>
    </source>
</evidence>
<dbReference type="Gene3D" id="1.10.357.10">
    <property type="entry name" value="Tetracycline Repressor, domain 2"/>
    <property type="match status" value="1"/>
</dbReference>
<evidence type="ECO:0000256" key="1">
    <source>
        <dbReference type="ARBA" id="ARBA00023015"/>
    </source>
</evidence>
<dbReference type="PANTHER" id="PTHR30055:SF234">
    <property type="entry name" value="HTH-TYPE TRANSCRIPTIONAL REGULATOR BETI"/>
    <property type="match status" value="1"/>
</dbReference>
<dbReference type="RefSeq" id="WP_106535913.1">
    <property type="nucleotide sequence ID" value="NZ_ML142898.1"/>
</dbReference>
<accession>A0A2P8EBT1</accession>
<dbReference type="PRINTS" id="PR00455">
    <property type="entry name" value="HTHTETR"/>
</dbReference>
<protein>
    <submittedName>
        <fullName evidence="6">TetR family transcriptional regulator</fullName>
    </submittedName>
</protein>
<reference evidence="6 7" key="1">
    <citation type="submission" date="2018-03" db="EMBL/GenBank/DDBJ databases">
        <title>Genomic Encyclopedia of Archaeal and Bacterial Type Strains, Phase II (KMG-II): from individual species to whole genera.</title>
        <authorList>
            <person name="Goeker M."/>
        </authorList>
    </citation>
    <scope>NUCLEOTIDE SEQUENCE [LARGE SCALE GENOMIC DNA]</scope>
    <source>
        <strain evidence="6 7">DSM 45211</strain>
    </source>
</reference>
<dbReference type="InterPro" id="IPR009057">
    <property type="entry name" value="Homeodomain-like_sf"/>
</dbReference>
<name>A0A2P8EBT1_9ACTN</name>
<evidence type="ECO:0000256" key="2">
    <source>
        <dbReference type="ARBA" id="ARBA00023125"/>
    </source>
</evidence>
<dbReference type="EMBL" id="PYGE01000002">
    <property type="protein sequence ID" value="PSL06922.1"/>
    <property type="molecule type" value="Genomic_DNA"/>
</dbReference>
<dbReference type="SUPFAM" id="SSF48498">
    <property type="entry name" value="Tetracyclin repressor-like, C-terminal domain"/>
    <property type="match status" value="1"/>
</dbReference>
<dbReference type="InterPro" id="IPR049445">
    <property type="entry name" value="TetR_SbtR-like_C"/>
</dbReference>
<dbReference type="SUPFAM" id="SSF46689">
    <property type="entry name" value="Homeodomain-like"/>
    <property type="match status" value="1"/>
</dbReference>
<keyword evidence="2 4" id="KW-0238">DNA-binding</keyword>
<dbReference type="PANTHER" id="PTHR30055">
    <property type="entry name" value="HTH-TYPE TRANSCRIPTIONAL REGULATOR RUTR"/>
    <property type="match status" value="1"/>
</dbReference>